<evidence type="ECO:0000313" key="2">
    <source>
        <dbReference type="Proteomes" id="UP000245207"/>
    </source>
</evidence>
<accession>A0A2U1PQ84</accession>
<name>A0A2U1PQ84_ARTAN</name>
<dbReference type="Proteomes" id="UP000245207">
    <property type="component" value="Unassembled WGS sequence"/>
</dbReference>
<dbReference type="STRING" id="35608.A0A2U1PQ84"/>
<dbReference type="EMBL" id="PKPP01000867">
    <property type="protein sequence ID" value="PWA87895.1"/>
    <property type="molecule type" value="Genomic_DNA"/>
</dbReference>
<reference evidence="1 2" key="1">
    <citation type="journal article" date="2018" name="Mol. Plant">
        <title>The genome of Artemisia annua provides insight into the evolution of Asteraceae family and artemisinin biosynthesis.</title>
        <authorList>
            <person name="Shen Q."/>
            <person name="Zhang L."/>
            <person name="Liao Z."/>
            <person name="Wang S."/>
            <person name="Yan T."/>
            <person name="Shi P."/>
            <person name="Liu M."/>
            <person name="Fu X."/>
            <person name="Pan Q."/>
            <person name="Wang Y."/>
            <person name="Lv Z."/>
            <person name="Lu X."/>
            <person name="Zhang F."/>
            <person name="Jiang W."/>
            <person name="Ma Y."/>
            <person name="Chen M."/>
            <person name="Hao X."/>
            <person name="Li L."/>
            <person name="Tang Y."/>
            <person name="Lv G."/>
            <person name="Zhou Y."/>
            <person name="Sun X."/>
            <person name="Brodelius P.E."/>
            <person name="Rose J.K.C."/>
            <person name="Tang K."/>
        </authorList>
    </citation>
    <scope>NUCLEOTIDE SEQUENCE [LARGE SCALE GENOMIC DNA]</scope>
    <source>
        <strain evidence="2">cv. Huhao1</strain>
        <tissue evidence="1">Leaf</tissue>
    </source>
</reference>
<proteinExistence type="predicted"/>
<protein>
    <submittedName>
        <fullName evidence="1">NIN-like protein</fullName>
    </submittedName>
</protein>
<gene>
    <name evidence="1" type="ORF">CTI12_AA125200</name>
</gene>
<dbReference type="OrthoDB" id="10266508at2759"/>
<keyword evidence="2" id="KW-1185">Reference proteome</keyword>
<organism evidence="1 2">
    <name type="scientific">Artemisia annua</name>
    <name type="common">Sweet wormwood</name>
    <dbReference type="NCBI Taxonomy" id="35608"/>
    <lineage>
        <taxon>Eukaryota</taxon>
        <taxon>Viridiplantae</taxon>
        <taxon>Streptophyta</taxon>
        <taxon>Embryophyta</taxon>
        <taxon>Tracheophyta</taxon>
        <taxon>Spermatophyta</taxon>
        <taxon>Magnoliopsida</taxon>
        <taxon>eudicotyledons</taxon>
        <taxon>Gunneridae</taxon>
        <taxon>Pentapetalae</taxon>
        <taxon>asterids</taxon>
        <taxon>campanulids</taxon>
        <taxon>Asterales</taxon>
        <taxon>Asteraceae</taxon>
        <taxon>Asteroideae</taxon>
        <taxon>Anthemideae</taxon>
        <taxon>Artemisiinae</taxon>
        <taxon>Artemisia</taxon>
    </lineage>
</organism>
<evidence type="ECO:0000313" key="1">
    <source>
        <dbReference type="EMBL" id="PWA87895.1"/>
    </source>
</evidence>
<dbReference type="AlphaFoldDB" id="A0A2U1PQ84"/>
<comment type="caution">
    <text evidence="1">The sequence shown here is derived from an EMBL/GenBank/DDBJ whole genome shotgun (WGS) entry which is preliminary data.</text>
</comment>
<sequence>MGLDWVDPQCIYNFKRKFWLIFVVLHYDGVMKLEATKIKHVLQTAKSFLKKMLILEGHVSDVVPVEVLIVAILRIRLMTWMRSRIKVSDFLFVTKMVGLLLQDDQVSLGTYSEIAALKAYLLCKTVPCDQIESVFKNQLQLGLAFQIEGFGCQKIGKWQRTLNNDITLDFGKYKQLTISLFLLFSSDSESTMADVSDQGSSTNVNMRKMRVATCNDYEETISPLKKLKNNFDLEPSIPVKVTFGQFTINFRLLIPLGLLDLENEIAHRLNLEGYTKENSSISMIGLTIHTCPVEMRKKPAILEPALLKHLMMWSLGKILNTPEPAPVKIE</sequence>